<dbReference type="GO" id="GO:0008236">
    <property type="term" value="F:serine-type peptidase activity"/>
    <property type="evidence" value="ECO:0007669"/>
    <property type="project" value="InterPro"/>
</dbReference>
<dbReference type="InterPro" id="IPR028204">
    <property type="entry name" value="Tricorn_C1"/>
</dbReference>
<keyword evidence="3" id="KW-1185">Reference proteome</keyword>
<dbReference type="GO" id="GO:0004175">
    <property type="term" value="F:endopeptidase activity"/>
    <property type="evidence" value="ECO:0007669"/>
    <property type="project" value="TreeGrafter"/>
</dbReference>
<dbReference type="Gene3D" id="2.30.42.10">
    <property type="match status" value="1"/>
</dbReference>
<dbReference type="SUPFAM" id="SSF50156">
    <property type="entry name" value="PDZ domain-like"/>
    <property type="match status" value="1"/>
</dbReference>
<protein>
    <submittedName>
        <fullName evidence="2">S41 family peptidase</fullName>
    </submittedName>
</protein>
<evidence type="ECO:0000313" key="3">
    <source>
        <dbReference type="Proteomes" id="UP000667802"/>
    </source>
</evidence>
<dbReference type="InterPro" id="IPR001478">
    <property type="entry name" value="PDZ"/>
</dbReference>
<dbReference type="SMART" id="SM00245">
    <property type="entry name" value="TSPc"/>
    <property type="match status" value="1"/>
</dbReference>
<dbReference type="PANTHER" id="PTHR32060:SF22">
    <property type="entry name" value="CARBOXYL-TERMINAL-PROCESSING PEPTIDASE 3, CHLOROPLASTIC"/>
    <property type="match status" value="1"/>
</dbReference>
<evidence type="ECO:0000313" key="2">
    <source>
        <dbReference type="EMBL" id="MDR9900563.1"/>
    </source>
</evidence>
<reference evidence="3" key="1">
    <citation type="journal article" date="2021" name="Science">
        <title>Hunting the eagle killer: A cyanobacterial neurotoxin causes vacuolar myelinopathy.</title>
        <authorList>
            <person name="Breinlinger S."/>
            <person name="Phillips T.J."/>
            <person name="Haram B.N."/>
            <person name="Mares J."/>
            <person name="Martinez Yerena J.A."/>
            <person name="Hrouzek P."/>
            <person name="Sobotka R."/>
            <person name="Henderson W.M."/>
            <person name="Schmieder P."/>
            <person name="Williams S.M."/>
            <person name="Lauderdale J.D."/>
            <person name="Wilde H.D."/>
            <person name="Gerrin W."/>
            <person name="Kust A."/>
            <person name="Washington J.W."/>
            <person name="Wagner C."/>
            <person name="Geier B."/>
            <person name="Liebeke M."/>
            <person name="Enke H."/>
            <person name="Niedermeyer T.H.J."/>
            <person name="Wilde S.B."/>
        </authorList>
    </citation>
    <scope>NUCLEOTIDE SEQUENCE [LARGE SCALE GENOMIC DNA]</scope>
    <source>
        <strain evidence="3">Thurmond2011</strain>
    </source>
</reference>
<dbReference type="InterPro" id="IPR029045">
    <property type="entry name" value="ClpP/crotonase-like_dom_sf"/>
</dbReference>
<dbReference type="Pfam" id="PF17820">
    <property type="entry name" value="PDZ_6"/>
    <property type="match status" value="1"/>
</dbReference>
<feature type="domain" description="PDZ" evidence="1">
    <location>
        <begin position="155"/>
        <end position="206"/>
    </location>
</feature>
<accession>A0AAP5IF44</accession>
<organism evidence="2 3">
    <name type="scientific">Aetokthonos hydrillicola Thurmond2011</name>
    <dbReference type="NCBI Taxonomy" id="2712845"/>
    <lineage>
        <taxon>Bacteria</taxon>
        <taxon>Bacillati</taxon>
        <taxon>Cyanobacteriota</taxon>
        <taxon>Cyanophyceae</taxon>
        <taxon>Nostocales</taxon>
        <taxon>Hapalosiphonaceae</taxon>
        <taxon>Aetokthonos</taxon>
    </lineage>
</organism>
<dbReference type="SMART" id="SM00228">
    <property type="entry name" value="PDZ"/>
    <property type="match status" value="1"/>
</dbReference>
<dbReference type="Pfam" id="PF14684">
    <property type="entry name" value="Tricorn_C1"/>
    <property type="match status" value="1"/>
</dbReference>
<dbReference type="InterPro" id="IPR036034">
    <property type="entry name" value="PDZ_sf"/>
</dbReference>
<dbReference type="InterPro" id="IPR041489">
    <property type="entry name" value="PDZ_6"/>
</dbReference>
<name>A0AAP5IF44_9CYAN</name>
<dbReference type="CDD" id="cd07562">
    <property type="entry name" value="Peptidase_S41_TRI"/>
    <property type="match status" value="1"/>
</dbReference>
<dbReference type="GO" id="GO:0030288">
    <property type="term" value="C:outer membrane-bounded periplasmic space"/>
    <property type="evidence" value="ECO:0007669"/>
    <property type="project" value="TreeGrafter"/>
</dbReference>
<dbReference type="Pfam" id="PF03572">
    <property type="entry name" value="Peptidase_S41"/>
    <property type="match status" value="1"/>
</dbReference>
<dbReference type="PANTHER" id="PTHR32060">
    <property type="entry name" value="TAIL-SPECIFIC PROTEASE"/>
    <property type="match status" value="1"/>
</dbReference>
<dbReference type="GO" id="GO:0006508">
    <property type="term" value="P:proteolysis"/>
    <property type="evidence" value="ECO:0007669"/>
    <property type="project" value="InterPro"/>
</dbReference>
<sequence>MKKLIFLRLRRLATTLLTSFSVLLLLWLVSPLPKILATPETKVFEQAWQTVNDNFYDTNFNGVDWKAIREKYKQQAVRTKSSQEVAVVINQMLSELHSSHTHFYTRDEPAYYQLLGVFLTNNNDLQKQLKKFLPNGKVEYSGIGAVTKDINGKTFISAIIDGSPAAEAGLKVGDQILSVDNHPYQPIQSFTGKAGQKVQLSIQRSADPNSRKQIAIAPKIFDGTTMFLDAQKASVQVIQQENKKIGYIHIWSNAADPEHQQLQNELLYGRLKQADALILDLRDGWGGGDIDYLNIFTAQEGPSITSISRNGKKYTYIPQWKKPVAMVVNQGSRSSKEILAFGFQQHKIGPLIGAKTTGAVLAGSPFIMQDGSLLYLAVANVFVNEKERLEGNGVTPDIIVPFQLEYAQGADPQKQKAIDTLVARLKRE</sequence>
<dbReference type="GO" id="GO:0007165">
    <property type="term" value="P:signal transduction"/>
    <property type="evidence" value="ECO:0007669"/>
    <property type="project" value="TreeGrafter"/>
</dbReference>
<evidence type="ECO:0000259" key="1">
    <source>
        <dbReference type="PROSITE" id="PS50106"/>
    </source>
</evidence>
<dbReference type="SUPFAM" id="SSF52096">
    <property type="entry name" value="ClpP/crotonase"/>
    <property type="match status" value="1"/>
</dbReference>
<dbReference type="Proteomes" id="UP000667802">
    <property type="component" value="Unassembled WGS sequence"/>
</dbReference>
<dbReference type="RefSeq" id="WP_208343860.1">
    <property type="nucleotide sequence ID" value="NZ_CAWQFN010000403.1"/>
</dbReference>
<dbReference type="InterPro" id="IPR005151">
    <property type="entry name" value="Tail-specific_protease"/>
</dbReference>
<comment type="caution">
    <text evidence="2">The sequence shown here is derived from an EMBL/GenBank/DDBJ whole genome shotgun (WGS) entry which is preliminary data.</text>
</comment>
<dbReference type="EMBL" id="JAALHA020000036">
    <property type="protein sequence ID" value="MDR9900563.1"/>
    <property type="molecule type" value="Genomic_DNA"/>
</dbReference>
<dbReference type="PROSITE" id="PS50106">
    <property type="entry name" value="PDZ"/>
    <property type="match status" value="1"/>
</dbReference>
<proteinExistence type="predicted"/>
<gene>
    <name evidence="2" type="ORF">G7B40_039425</name>
</gene>
<dbReference type="Gene3D" id="3.30.750.44">
    <property type="match status" value="1"/>
</dbReference>
<dbReference type="AlphaFoldDB" id="A0AAP5IF44"/>
<dbReference type="Gene3D" id="3.90.226.10">
    <property type="entry name" value="2-enoyl-CoA Hydratase, Chain A, domain 1"/>
    <property type="match status" value="1"/>
</dbReference>